<dbReference type="PROSITE" id="PS50011">
    <property type="entry name" value="PROTEIN_KINASE_DOM"/>
    <property type="match status" value="1"/>
</dbReference>
<dbReference type="AlphaFoldDB" id="A0A8H3H0Y0"/>
<protein>
    <recommendedName>
        <fullName evidence="4">Protein kinase domain-containing protein</fullName>
    </recommendedName>
</protein>
<dbReference type="InterPro" id="IPR000719">
    <property type="entry name" value="Prot_kinase_dom"/>
</dbReference>
<dbReference type="PANTHER" id="PTHR44329:SF298">
    <property type="entry name" value="MIXED LINEAGE KINASE DOMAIN-LIKE PROTEIN"/>
    <property type="match status" value="1"/>
</dbReference>
<feature type="domain" description="Protein kinase" evidence="4">
    <location>
        <begin position="203"/>
        <end position="388"/>
    </location>
</feature>
<evidence type="ECO:0000313" key="6">
    <source>
        <dbReference type="Proteomes" id="UP000663841"/>
    </source>
</evidence>
<dbReference type="PROSITE" id="PS00108">
    <property type="entry name" value="PROTEIN_KINASE_ST"/>
    <property type="match status" value="1"/>
</dbReference>
<dbReference type="SMART" id="SM00220">
    <property type="entry name" value="S_TKc"/>
    <property type="match status" value="1"/>
</dbReference>
<dbReference type="Gene3D" id="1.10.510.10">
    <property type="entry name" value="Transferase(Phosphotransferase) domain 1"/>
    <property type="match status" value="1"/>
</dbReference>
<keyword evidence="2" id="KW-0067">ATP-binding</keyword>
<feature type="compositionally biased region" description="Polar residues" evidence="3">
    <location>
        <begin position="34"/>
        <end position="49"/>
    </location>
</feature>
<dbReference type="GO" id="GO:0004674">
    <property type="term" value="F:protein serine/threonine kinase activity"/>
    <property type="evidence" value="ECO:0007669"/>
    <property type="project" value="TreeGrafter"/>
</dbReference>
<dbReference type="InterPro" id="IPR011009">
    <property type="entry name" value="Kinase-like_dom_sf"/>
</dbReference>
<gene>
    <name evidence="5" type="ORF">RDB_LOCUS192833</name>
</gene>
<feature type="region of interest" description="Disordered" evidence="3">
    <location>
        <begin position="66"/>
        <end position="89"/>
    </location>
</feature>
<reference evidence="5" key="1">
    <citation type="submission" date="2021-01" db="EMBL/GenBank/DDBJ databases">
        <authorList>
            <person name="Kaushik A."/>
        </authorList>
    </citation>
    <scope>NUCLEOTIDE SEQUENCE</scope>
    <source>
        <strain evidence="5">AG3-T5</strain>
    </source>
</reference>
<dbReference type="InterPro" id="IPR008271">
    <property type="entry name" value="Ser/Thr_kinase_AS"/>
</dbReference>
<name>A0A8H3H0Y0_9AGAM</name>
<evidence type="ECO:0000313" key="5">
    <source>
        <dbReference type="EMBL" id="CAE6476383.1"/>
    </source>
</evidence>
<organism evidence="5 6">
    <name type="scientific">Rhizoctonia solani</name>
    <dbReference type="NCBI Taxonomy" id="456999"/>
    <lineage>
        <taxon>Eukaryota</taxon>
        <taxon>Fungi</taxon>
        <taxon>Dikarya</taxon>
        <taxon>Basidiomycota</taxon>
        <taxon>Agaricomycotina</taxon>
        <taxon>Agaricomycetes</taxon>
        <taxon>Cantharellales</taxon>
        <taxon>Ceratobasidiaceae</taxon>
        <taxon>Rhizoctonia</taxon>
    </lineage>
</organism>
<dbReference type="GO" id="GO:0005524">
    <property type="term" value="F:ATP binding"/>
    <property type="evidence" value="ECO:0007669"/>
    <property type="project" value="UniProtKB-KW"/>
</dbReference>
<proteinExistence type="predicted"/>
<keyword evidence="1" id="KW-0547">Nucleotide-binding</keyword>
<dbReference type="InterPro" id="IPR001245">
    <property type="entry name" value="Ser-Thr/Tyr_kinase_cat_dom"/>
</dbReference>
<comment type="caution">
    <text evidence="5">The sequence shown here is derived from an EMBL/GenBank/DDBJ whole genome shotgun (WGS) entry which is preliminary data.</text>
</comment>
<dbReference type="InterPro" id="IPR051681">
    <property type="entry name" value="Ser/Thr_Kinases-Pseudokinases"/>
</dbReference>
<dbReference type="Pfam" id="PF07714">
    <property type="entry name" value="PK_Tyr_Ser-Thr"/>
    <property type="match status" value="1"/>
</dbReference>
<evidence type="ECO:0000259" key="4">
    <source>
        <dbReference type="PROSITE" id="PS50011"/>
    </source>
</evidence>
<dbReference type="EMBL" id="CAJMWW010000633">
    <property type="protein sequence ID" value="CAE6476383.1"/>
    <property type="molecule type" value="Genomic_DNA"/>
</dbReference>
<evidence type="ECO:0000256" key="2">
    <source>
        <dbReference type="ARBA" id="ARBA00022840"/>
    </source>
</evidence>
<feature type="region of interest" description="Disordered" evidence="3">
    <location>
        <begin position="31"/>
        <end position="54"/>
    </location>
</feature>
<dbReference type="PANTHER" id="PTHR44329">
    <property type="entry name" value="SERINE/THREONINE-PROTEIN KINASE TNNI3K-RELATED"/>
    <property type="match status" value="1"/>
</dbReference>
<evidence type="ECO:0000256" key="3">
    <source>
        <dbReference type="SAM" id="MobiDB-lite"/>
    </source>
</evidence>
<accession>A0A8H3H0Y0</accession>
<evidence type="ECO:0000256" key="1">
    <source>
        <dbReference type="ARBA" id="ARBA00022741"/>
    </source>
</evidence>
<dbReference type="Proteomes" id="UP000663841">
    <property type="component" value="Unassembled WGS sequence"/>
</dbReference>
<sequence length="388" mass="43006">MVGRQLNCTTTKRLSLRPMEAQQPRQLYHRLPRTPSNSTIYHSAQSSPQPEGVPMKEGLVLPLSPARHQHKPPLGSCGEPRPLDSSTPSHNTKLAVVQSPAPILHKCTVNTFSQANIVNARTLKVFDPSHEQGLRSSQLPAIGTLSFSPETTTNAQEKDWARVNGANGRVDVVQSSQAASLDVFQRLVQHGCIDLTQLIDHKKYSSCRVAEGAFGDVWKGELQDGTNVAVKVLRYALMADNGGKNLTRMVREIYNWSKLDHDNIHKLLGVTIMEGRLGMVSRWMPQGNLREYLDRNKDLDRYELCVQIAKGVEYIHSRGMVHGDIKASNILVSSDGVLKLTDFDHSLISECSLLFTATTRVGGGTPRWMVRLSFIEGTIVRLADISDV</sequence>
<dbReference type="SUPFAM" id="SSF56112">
    <property type="entry name" value="Protein kinase-like (PK-like)"/>
    <property type="match status" value="1"/>
</dbReference>